<dbReference type="EMBL" id="JACVVK020000013">
    <property type="protein sequence ID" value="KAK7504795.1"/>
    <property type="molecule type" value="Genomic_DNA"/>
</dbReference>
<evidence type="ECO:0000313" key="3">
    <source>
        <dbReference type="Proteomes" id="UP001519460"/>
    </source>
</evidence>
<organism evidence="2 3">
    <name type="scientific">Batillaria attramentaria</name>
    <dbReference type="NCBI Taxonomy" id="370345"/>
    <lineage>
        <taxon>Eukaryota</taxon>
        <taxon>Metazoa</taxon>
        <taxon>Spiralia</taxon>
        <taxon>Lophotrochozoa</taxon>
        <taxon>Mollusca</taxon>
        <taxon>Gastropoda</taxon>
        <taxon>Caenogastropoda</taxon>
        <taxon>Sorbeoconcha</taxon>
        <taxon>Cerithioidea</taxon>
        <taxon>Batillariidae</taxon>
        <taxon>Batillaria</taxon>
    </lineage>
</organism>
<name>A0ABD0LZX3_9CAEN</name>
<feature type="domain" description="HAT C-terminal dimerisation" evidence="1">
    <location>
        <begin position="9"/>
        <end position="59"/>
    </location>
</feature>
<comment type="caution">
    <text evidence="2">The sequence shown here is derived from an EMBL/GenBank/DDBJ whole genome shotgun (WGS) entry which is preliminary data.</text>
</comment>
<dbReference type="Proteomes" id="UP001519460">
    <property type="component" value="Unassembled WGS sequence"/>
</dbReference>
<dbReference type="Pfam" id="PF05699">
    <property type="entry name" value="Dimer_Tnp_hAT"/>
    <property type="match status" value="1"/>
</dbReference>
<dbReference type="SUPFAM" id="SSF53098">
    <property type="entry name" value="Ribonuclease H-like"/>
    <property type="match status" value="1"/>
</dbReference>
<dbReference type="InterPro" id="IPR012337">
    <property type="entry name" value="RNaseH-like_sf"/>
</dbReference>
<dbReference type="InterPro" id="IPR008906">
    <property type="entry name" value="HATC_C_dom"/>
</dbReference>
<keyword evidence="3" id="KW-1185">Reference proteome</keyword>
<evidence type="ECO:0000259" key="1">
    <source>
        <dbReference type="Pfam" id="PF05699"/>
    </source>
</evidence>
<dbReference type="AlphaFoldDB" id="A0ABD0LZX3"/>
<accession>A0ABD0LZX3</accession>
<sequence>MCSKSKIVREHSDQFPDFATLTSISLVVPLTPVPCERVFSLQNAVMTNKRNHLGIQHLNNKMPISSESRRQQKLQRADTVPYPMPEDFITASVTNFK</sequence>
<gene>
    <name evidence="2" type="ORF">BaRGS_00003823</name>
</gene>
<proteinExistence type="predicted"/>
<evidence type="ECO:0000313" key="2">
    <source>
        <dbReference type="EMBL" id="KAK7504795.1"/>
    </source>
</evidence>
<reference evidence="2 3" key="1">
    <citation type="journal article" date="2023" name="Sci. Data">
        <title>Genome assembly of the Korean intertidal mud-creeper Batillaria attramentaria.</title>
        <authorList>
            <person name="Patra A.K."/>
            <person name="Ho P.T."/>
            <person name="Jun S."/>
            <person name="Lee S.J."/>
            <person name="Kim Y."/>
            <person name="Won Y.J."/>
        </authorList>
    </citation>
    <scope>NUCLEOTIDE SEQUENCE [LARGE SCALE GENOMIC DNA]</scope>
    <source>
        <strain evidence="2">Wonlab-2016</strain>
    </source>
</reference>
<protein>
    <recommendedName>
        <fullName evidence="1">HAT C-terminal dimerisation domain-containing protein</fullName>
    </recommendedName>
</protein>